<dbReference type="VEuPathDB" id="TriTrypDB:LPMP_341440"/>
<keyword evidence="1" id="KW-0812">Transmembrane</keyword>
<gene>
    <name evidence="2" type="ORF">LPMP_341440</name>
</gene>
<sequence length="575" mass="66089">MPTKSRHSSSLLFHRIGLASAILVVVCLALGYHTGYRSTEHWFQPRLVELRTLERKLKVALRMCKDETQTLISSEQLKNSRVREMIRMVAELEADQRKEEDVYKTIEMKRENCTATQAQLHRQVEEQSESDALLRLEVEELKDGIDTLQVSIKKIMHGERIPIVMLNQGLQRLRFLYADKCRLTPGCVELTDAELIERWGKATADEAIIKEFVERGEEAQRTMVNNTFPGASGNMTDIVLQPTLLEEENTSLTSKVPLFFNRSTYETPLCGVDKGAASLLPIRVVTALEQFTDYAFCAYRYHNPNFTFQSAFTYSSDTMSRQEQEPKKGIVTYLHELVVSPLLRFCIDCKFDTREMNYRLACLTDRVHSHYGTHDFWAARSLIQASPSVQDAAFRYYEAQNWHRKKILAVVLHQAIHHDGLQCDNLVGRQYGLHYQYLQSNYPNITAFQQHISDEHRLQCSPSLEMVIEYIQKVRSQAPYTFDHVYLSMAKEQRSTLESLLRVNDATQLLPLLLPVYTNAETEAAKPGFTELVDLEITGRATDILTNPFLSSSRYVTEIFLLRNNLAPGGHVWTF</sequence>
<feature type="transmembrane region" description="Helical" evidence="1">
    <location>
        <begin position="12"/>
        <end position="32"/>
    </location>
</feature>
<dbReference type="GeneID" id="22578649"/>
<dbReference type="OrthoDB" id="239554at2759"/>
<dbReference type="Proteomes" id="UP000063063">
    <property type="component" value="Chromosome 34"/>
</dbReference>
<organism evidence="2 3">
    <name type="scientific">Leishmania panamensis</name>
    <dbReference type="NCBI Taxonomy" id="5679"/>
    <lineage>
        <taxon>Eukaryota</taxon>
        <taxon>Discoba</taxon>
        <taxon>Euglenozoa</taxon>
        <taxon>Kinetoplastea</taxon>
        <taxon>Metakinetoplastina</taxon>
        <taxon>Trypanosomatida</taxon>
        <taxon>Trypanosomatidae</taxon>
        <taxon>Leishmaniinae</taxon>
        <taxon>Leishmania</taxon>
        <taxon>Leishmania guyanensis species complex</taxon>
    </lineage>
</organism>
<dbReference type="VEuPathDB" id="TriTrypDB:LPAL13_340020400"/>
<protein>
    <submittedName>
        <fullName evidence="2">Uncharacterized protein</fullName>
    </submittedName>
</protein>
<dbReference type="eggNOG" id="ENOG502S36T">
    <property type="taxonomic scope" value="Eukaryota"/>
</dbReference>
<dbReference type="KEGG" id="lpan:LPMP_341440"/>
<evidence type="ECO:0000256" key="1">
    <source>
        <dbReference type="SAM" id="Phobius"/>
    </source>
</evidence>
<name>A0A088S0Q2_LEIPA</name>
<evidence type="ECO:0000313" key="3">
    <source>
        <dbReference type="Proteomes" id="UP000063063"/>
    </source>
</evidence>
<keyword evidence="1" id="KW-1133">Transmembrane helix</keyword>
<dbReference type="EMBL" id="CP009403">
    <property type="protein sequence ID" value="AIO01771.1"/>
    <property type="molecule type" value="Genomic_DNA"/>
</dbReference>
<accession>A0A088S0Q2</accession>
<dbReference type="AlphaFoldDB" id="A0A088S0Q2"/>
<evidence type="ECO:0000313" key="2">
    <source>
        <dbReference type="EMBL" id="AIO01771.1"/>
    </source>
</evidence>
<proteinExistence type="predicted"/>
<keyword evidence="1" id="KW-0472">Membrane</keyword>
<keyword evidence="3" id="KW-1185">Reference proteome</keyword>
<dbReference type="RefSeq" id="XP_010702571.1">
    <property type="nucleotide sequence ID" value="XM_010704269.1"/>
</dbReference>
<reference evidence="2 3" key="1">
    <citation type="journal article" date="2015" name="Sci. Rep.">
        <title>The genome of Leishmania panamensis: insights into genomics of the L. (Viannia) subgenus.</title>
        <authorList>
            <person name="Llanes A."/>
            <person name="Restrepo C.M."/>
            <person name="Vecchio G.D."/>
            <person name="Anguizola F.J."/>
            <person name="Lleonart R."/>
        </authorList>
    </citation>
    <scope>NUCLEOTIDE SEQUENCE [LARGE SCALE GENOMIC DNA]</scope>
    <source>
        <strain evidence="2 3">MHOM/PA/94/PSC-1</strain>
    </source>
</reference>